<feature type="binding site" evidence="4">
    <location>
        <position position="57"/>
    </location>
    <ligand>
        <name>substrate</name>
    </ligand>
</feature>
<dbReference type="InterPro" id="IPR004550">
    <property type="entry name" value="AsnASE_II"/>
</dbReference>
<feature type="domain" description="Asparaginase/glutaminase C-terminal" evidence="6">
    <location>
        <begin position="209"/>
        <end position="323"/>
    </location>
</feature>
<reference evidence="7 8" key="1">
    <citation type="submission" date="2016-11" db="EMBL/GenBank/DDBJ databases">
        <title>Comparative genomics of Bartonella apis.</title>
        <authorList>
            <person name="Engel P."/>
        </authorList>
    </citation>
    <scope>NUCLEOTIDE SEQUENCE [LARGE SCALE GENOMIC DNA]</scope>
    <source>
        <strain evidence="7 8">BBC0178</strain>
    </source>
</reference>
<proteinExistence type="inferred from homology"/>
<evidence type="ECO:0000256" key="4">
    <source>
        <dbReference type="PIRSR" id="PIRSR001220-2"/>
    </source>
</evidence>
<name>A0A1U9M8H1_9HYPH</name>
<dbReference type="SFLD" id="SFLDS00057">
    <property type="entry name" value="Glutaminase/Asparaginase"/>
    <property type="match status" value="1"/>
</dbReference>
<dbReference type="InterPro" id="IPR027474">
    <property type="entry name" value="L-asparaginase_N"/>
</dbReference>
<dbReference type="PRINTS" id="PR00139">
    <property type="entry name" value="ASNGLNASE"/>
</dbReference>
<dbReference type="PANTHER" id="PTHR11707:SF28">
    <property type="entry name" value="60 KDA LYSOPHOSPHOLIPASE"/>
    <property type="match status" value="1"/>
</dbReference>
<dbReference type="SMART" id="SM00870">
    <property type="entry name" value="Asparaginase"/>
    <property type="match status" value="1"/>
</dbReference>
<dbReference type="CDD" id="cd08964">
    <property type="entry name" value="L-asparaginase_II"/>
    <property type="match status" value="1"/>
</dbReference>
<feature type="active site" description="O-isoaspartyl threonine intermediate" evidence="3">
    <location>
        <position position="14"/>
    </location>
</feature>
<dbReference type="InterPro" id="IPR036152">
    <property type="entry name" value="Asp/glu_Ase-like_sf"/>
</dbReference>
<evidence type="ECO:0000256" key="3">
    <source>
        <dbReference type="PIRSR" id="PIRSR001220-1"/>
    </source>
</evidence>
<dbReference type="PIRSF" id="PIRSF500176">
    <property type="entry name" value="L_ASNase"/>
    <property type="match status" value="1"/>
</dbReference>
<evidence type="ECO:0000313" key="7">
    <source>
        <dbReference type="EMBL" id="AQT41598.1"/>
    </source>
</evidence>
<dbReference type="InterPro" id="IPR006034">
    <property type="entry name" value="Asparaginase/glutaminase-like"/>
</dbReference>
<dbReference type="KEGG" id="bapa:BBC0178_000900"/>
<dbReference type="Gene3D" id="3.40.50.40">
    <property type="match status" value="1"/>
</dbReference>
<dbReference type="PROSITE" id="PS51732">
    <property type="entry name" value="ASN_GLN_ASE_3"/>
    <property type="match status" value="1"/>
</dbReference>
<dbReference type="EMBL" id="CP015820">
    <property type="protein sequence ID" value="AQT41598.1"/>
    <property type="molecule type" value="Genomic_DNA"/>
</dbReference>
<dbReference type="Gene3D" id="3.40.50.1170">
    <property type="entry name" value="L-asparaginase, N-terminal domain"/>
    <property type="match status" value="1"/>
</dbReference>
<dbReference type="Proteomes" id="UP000189660">
    <property type="component" value="Chromosome"/>
</dbReference>
<dbReference type="EC" id="3.5.1.1" evidence="7"/>
<dbReference type="GO" id="GO:0004067">
    <property type="term" value="F:asparaginase activity"/>
    <property type="evidence" value="ECO:0007669"/>
    <property type="project" value="UniProtKB-UniRule"/>
</dbReference>
<dbReference type="InterPro" id="IPR040919">
    <property type="entry name" value="Asparaginase_C"/>
</dbReference>
<dbReference type="AlphaFoldDB" id="A0A1U9M8H1"/>
<dbReference type="InterPro" id="IPR037152">
    <property type="entry name" value="L-asparaginase_N_sf"/>
</dbReference>
<accession>A0A1U9M8H1</accession>
<gene>
    <name evidence="7" type="ORF">BBC0178_000900</name>
</gene>
<evidence type="ECO:0000259" key="6">
    <source>
        <dbReference type="Pfam" id="PF17763"/>
    </source>
</evidence>
<evidence type="ECO:0000256" key="2">
    <source>
        <dbReference type="ARBA" id="ARBA00022801"/>
    </source>
</evidence>
<evidence type="ECO:0000259" key="5">
    <source>
        <dbReference type="Pfam" id="PF00710"/>
    </source>
</evidence>
<evidence type="ECO:0000313" key="8">
    <source>
        <dbReference type="Proteomes" id="UP000189660"/>
    </source>
</evidence>
<dbReference type="SUPFAM" id="SSF53774">
    <property type="entry name" value="Glutaminase/Asparaginase"/>
    <property type="match status" value="1"/>
</dbReference>
<dbReference type="GO" id="GO:0006528">
    <property type="term" value="P:asparagine metabolic process"/>
    <property type="evidence" value="ECO:0007669"/>
    <property type="project" value="InterPro"/>
</dbReference>
<comment type="similarity">
    <text evidence="1">Belongs to the asparaginase 1 family.</text>
</comment>
<dbReference type="Pfam" id="PF17763">
    <property type="entry name" value="Asparaginase_C"/>
    <property type="match status" value="1"/>
</dbReference>
<evidence type="ECO:0000256" key="1">
    <source>
        <dbReference type="ARBA" id="ARBA00010518"/>
    </source>
</evidence>
<sequence>MPLPTVAIGALGGTIAMVAGKSGGVEPELSADQLAKSVPGISELATIHAETLAKLPSGSLSFKVLFEALDWANNQIDEGAKAVILTQGTDTLEESAFLLSLYWQKPQPLVITGAMRAPMAAGADGPANLLSSLLVAIDEQSIGRGALVVMNDEIHSPYFVRKSHSLKVETFKSGLVGPLGVIVEEKPVYFHSIDRRPKPLSRPKTLDKKVALVEACLSSGGDHLELLFSRGIYQGVVIAGFGSGHVSFEEADIIKNYAGTLPVIVATRAYSGPTSERTYGYKGSEIDLMKNGVLMGGWLSPLKARLLLWALLSAGHDKEEIEKEWGHWQIGETVETV</sequence>
<dbReference type="PANTHER" id="PTHR11707">
    <property type="entry name" value="L-ASPARAGINASE"/>
    <property type="match status" value="1"/>
</dbReference>
<dbReference type="Pfam" id="PF00710">
    <property type="entry name" value="Asparaginase"/>
    <property type="match status" value="1"/>
</dbReference>
<organism evidence="7 8">
    <name type="scientific">Bartonella apihabitans</name>
    <dbReference type="NCBI Taxonomy" id="2750929"/>
    <lineage>
        <taxon>Bacteria</taxon>
        <taxon>Pseudomonadati</taxon>
        <taxon>Pseudomonadota</taxon>
        <taxon>Alphaproteobacteria</taxon>
        <taxon>Hyphomicrobiales</taxon>
        <taxon>Bartonellaceae</taxon>
        <taxon>Bartonella</taxon>
    </lineage>
</organism>
<keyword evidence="2 7" id="KW-0378">Hydrolase</keyword>
<keyword evidence="8" id="KW-1185">Reference proteome</keyword>
<protein>
    <submittedName>
        <fullName evidence="7">Asparaginase</fullName>
        <ecNumber evidence="7">3.5.1.1</ecNumber>
    </submittedName>
</protein>
<dbReference type="InterPro" id="IPR027473">
    <property type="entry name" value="L-asparaginase_C"/>
</dbReference>
<feature type="binding site" evidence="4">
    <location>
        <begin position="89"/>
        <end position="90"/>
    </location>
    <ligand>
        <name>substrate</name>
    </ligand>
</feature>
<feature type="domain" description="L-asparaginase N-terminal" evidence="5">
    <location>
        <begin position="6"/>
        <end position="190"/>
    </location>
</feature>
<dbReference type="PIRSF" id="PIRSF001220">
    <property type="entry name" value="L-ASNase_gatD"/>
    <property type="match status" value="1"/>
</dbReference>